<dbReference type="STRING" id="36745.CLSAP_36820"/>
<dbReference type="PATRIC" id="fig|931276.5.peg.3940"/>
<dbReference type="HOGENOM" id="CLU_102096_0_0_9"/>
<name>M1MSH2_9CLOT</name>
<dbReference type="eggNOG" id="ENOG5032WTE">
    <property type="taxonomic scope" value="Bacteria"/>
</dbReference>
<accession>M1MSH2</accession>
<dbReference type="RefSeq" id="WP_015393979.1">
    <property type="nucleotide sequence ID" value="NC_020291.1"/>
</dbReference>
<dbReference type="Proteomes" id="UP000011728">
    <property type="component" value="Chromosome"/>
</dbReference>
<dbReference type="EMBL" id="CP004121">
    <property type="protein sequence ID" value="AGF57666.1"/>
    <property type="molecule type" value="Genomic_DNA"/>
</dbReference>
<organism evidence="1 2">
    <name type="scientific">Clostridium saccharoperbutylacetonicum N1-4(HMT)</name>
    <dbReference type="NCBI Taxonomy" id="931276"/>
    <lineage>
        <taxon>Bacteria</taxon>
        <taxon>Bacillati</taxon>
        <taxon>Bacillota</taxon>
        <taxon>Clostridia</taxon>
        <taxon>Eubacteriales</taxon>
        <taxon>Clostridiaceae</taxon>
        <taxon>Clostridium</taxon>
    </lineage>
</organism>
<dbReference type="AlphaFoldDB" id="M1MSH2"/>
<reference evidence="1 2" key="1">
    <citation type="submission" date="2013-02" db="EMBL/GenBank/DDBJ databases">
        <title>Genome sequence of Clostridium saccharoperbutylacetonicum N1-4(HMT).</title>
        <authorList>
            <person name="Poehlein A."/>
            <person name="Daniel R."/>
        </authorList>
    </citation>
    <scope>NUCLEOTIDE SEQUENCE [LARGE SCALE GENOMIC DNA]</scope>
    <source>
        <strain evidence="2">N1-4(HMT)</strain>
    </source>
</reference>
<keyword evidence="2" id="KW-1185">Reference proteome</keyword>
<gene>
    <name evidence="1" type="ORF">Cspa_c39060</name>
</gene>
<proteinExistence type="predicted"/>
<evidence type="ECO:0000313" key="2">
    <source>
        <dbReference type="Proteomes" id="UP000011728"/>
    </source>
</evidence>
<dbReference type="KEGG" id="csr:Cspa_c39060"/>
<evidence type="ECO:0000313" key="1">
    <source>
        <dbReference type="EMBL" id="AGF57666.1"/>
    </source>
</evidence>
<sequence>MKFNIKSEKNICKNPYKHHYFWEHKILRNDNLWEGYFENECITKKSKIIYTGILDNEKNIVHFGFAVYPSVYKLLGFLEHVFLPTAFFTWFDRKSLDFYIPLSPYPTVVSEVLEYTKDIDLNMINSINNSYDFLNNLWLFDEKLLNIALKSFCEKFNNEWDKDFDQKIFLKVFDSPSDVFDFVKNSIGWSEYDEFITEELSMSLDTLKFTCNNVLTEPLLNKKFIDILNTHMPILF</sequence>
<protein>
    <submittedName>
        <fullName evidence="1">Uncharacterized protein</fullName>
    </submittedName>
</protein>